<sequence>MNPSRMTRLSQAPLFCTRCSIVKSSYILTIPSSSLGNAYPLERRRPSESPLKPESQPHVSATCTRLPMVKDTYV</sequence>
<dbReference type="AlphaFoldDB" id="A0A8I2ZBE4"/>
<feature type="region of interest" description="Disordered" evidence="1">
    <location>
        <begin position="36"/>
        <end position="62"/>
    </location>
</feature>
<accession>A0A8I2ZBE4</accession>
<name>A0A8I2ZBE4_VERLO</name>
<organism evidence="2 3">
    <name type="scientific">Verticillium longisporum</name>
    <name type="common">Verticillium dahliae var. longisporum</name>
    <dbReference type="NCBI Taxonomy" id="100787"/>
    <lineage>
        <taxon>Eukaryota</taxon>
        <taxon>Fungi</taxon>
        <taxon>Dikarya</taxon>
        <taxon>Ascomycota</taxon>
        <taxon>Pezizomycotina</taxon>
        <taxon>Sordariomycetes</taxon>
        <taxon>Hypocreomycetidae</taxon>
        <taxon>Glomerellales</taxon>
        <taxon>Plectosphaerellaceae</taxon>
        <taxon>Verticillium</taxon>
    </lineage>
</organism>
<protein>
    <submittedName>
        <fullName evidence="2">Uncharacterized protein</fullName>
    </submittedName>
</protein>
<evidence type="ECO:0000256" key="1">
    <source>
        <dbReference type="SAM" id="MobiDB-lite"/>
    </source>
</evidence>
<evidence type="ECO:0000313" key="3">
    <source>
        <dbReference type="Proteomes" id="UP000689129"/>
    </source>
</evidence>
<comment type="caution">
    <text evidence="2">The sequence shown here is derived from an EMBL/GenBank/DDBJ whole genome shotgun (WGS) entry which is preliminary data.</text>
</comment>
<proteinExistence type="predicted"/>
<dbReference type="EMBL" id="JAEMWZ010000344">
    <property type="protein sequence ID" value="KAG7123260.1"/>
    <property type="molecule type" value="Genomic_DNA"/>
</dbReference>
<dbReference type="Proteomes" id="UP000689129">
    <property type="component" value="Unassembled WGS sequence"/>
</dbReference>
<evidence type="ECO:0000313" key="2">
    <source>
        <dbReference type="EMBL" id="KAG7123260.1"/>
    </source>
</evidence>
<gene>
    <name evidence="2" type="ORF">HYQ45_013993</name>
</gene>
<reference evidence="2" key="1">
    <citation type="journal article" date="2021" name="Mol. Plant Pathol.">
        <title>A 20-kb lineage-specific genomic region tames virulence in pathogenic amphidiploid Verticillium longisporum.</title>
        <authorList>
            <person name="Harting R."/>
            <person name="Starke J."/>
            <person name="Kusch H."/>
            <person name="Poggeler S."/>
            <person name="Maurus I."/>
            <person name="Schluter R."/>
            <person name="Landesfeind M."/>
            <person name="Bulla I."/>
            <person name="Nowrousian M."/>
            <person name="de Jonge R."/>
            <person name="Stahlhut G."/>
            <person name="Hoff K.J."/>
            <person name="Asshauer K.P."/>
            <person name="Thurmer A."/>
            <person name="Stanke M."/>
            <person name="Daniel R."/>
            <person name="Morgenstern B."/>
            <person name="Thomma B.P.H.J."/>
            <person name="Kronstad J.W."/>
            <person name="Braus-Stromeyer S.A."/>
            <person name="Braus G.H."/>
        </authorList>
    </citation>
    <scope>NUCLEOTIDE SEQUENCE</scope>
    <source>
        <strain evidence="2">Vl32</strain>
    </source>
</reference>